<accession>A0A915K0F7</accession>
<evidence type="ECO:0000313" key="1">
    <source>
        <dbReference type="Proteomes" id="UP000887565"/>
    </source>
</evidence>
<keyword evidence="1" id="KW-1185">Reference proteome</keyword>
<organism evidence="1 2">
    <name type="scientific">Romanomermis culicivorax</name>
    <name type="common">Nematode worm</name>
    <dbReference type="NCBI Taxonomy" id="13658"/>
    <lineage>
        <taxon>Eukaryota</taxon>
        <taxon>Metazoa</taxon>
        <taxon>Ecdysozoa</taxon>
        <taxon>Nematoda</taxon>
        <taxon>Enoplea</taxon>
        <taxon>Dorylaimia</taxon>
        <taxon>Mermithida</taxon>
        <taxon>Mermithoidea</taxon>
        <taxon>Mermithidae</taxon>
        <taxon>Romanomermis</taxon>
    </lineage>
</organism>
<dbReference type="Proteomes" id="UP000887565">
    <property type="component" value="Unplaced"/>
</dbReference>
<name>A0A915K0F7_ROMCU</name>
<evidence type="ECO:0000313" key="2">
    <source>
        <dbReference type="WBParaSite" id="nRc.2.0.1.t31690-RA"/>
    </source>
</evidence>
<sequence length="99" mass="11486">MTNSENRHGSSKKTKWGKNLLFLHLYPLRAGQSLVTATLFPHSPISAHHVQQKCALRHAKKRRNKYLFKNQNFAFRFPEYSRIQNLRETRANAPLTAVA</sequence>
<proteinExistence type="predicted"/>
<protein>
    <submittedName>
        <fullName evidence="2">Uncharacterized protein</fullName>
    </submittedName>
</protein>
<dbReference type="AlphaFoldDB" id="A0A915K0F7"/>
<reference evidence="2" key="1">
    <citation type="submission" date="2022-11" db="UniProtKB">
        <authorList>
            <consortium name="WormBaseParasite"/>
        </authorList>
    </citation>
    <scope>IDENTIFICATION</scope>
</reference>
<dbReference type="WBParaSite" id="nRc.2.0.1.t31690-RA">
    <property type="protein sequence ID" value="nRc.2.0.1.t31690-RA"/>
    <property type="gene ID" value="nRc.2.0.1.g31690"/>
</dbReference>